<feature type="non-terminal residue" evidence="1">
    <location>
        <position position="1"/>
    </location>
</feature>
<keyword evidence="2" id="KW-1185">Reference proteome</keyword>
<dbReference type="EMBL" id="BTSY01000005">
    <property type="protein sequence ID" value="GMT27553.1"/>
    <property type="molecule type" value="Genomic_DNA"/>
</dbReference>
<evidence type="ECO:0000313" key="2">
    <source>
        <dbReference type="Proteomes" id="UP001432322"/>
    </source>
</evidence>
<sequence length="85" mass="9805">TWAKELENSIYTAKCFYTKNIFTKFDSGKTPEEEQNKNAIHSVCSIVRTPSPIDLVIFHNAMKRQLPHLYLTCLNQMISTLITMP</sequence>
<dbReference type="Proteomes" id="UP001432322">
    <property type="component" value="Unassembled WGS sequence"/>
</dbReference>
<name>A0AAV5WAY0_9BILA</name>
<comment type="caution">
    <text evidence="1">The sequence shown here is derived from an EMBL/GenBank/DDBJ whole genome shotgun (WGS) entry which is preliminary data.</text>
</comment>
<reference evidence="1" key="1">
    <citation type="submission" date="2023-10" db="EMBL/GenBank/DDBJ databases">
        <title>Genome assembly of Pristionchus species.</title>
        <authorList>
            <person name="Yoshida K."/>
            <person name="Sommer R.J."/>
        </authorList>
    </citation>
    <scope>NUCLEOTIDE SEQUENCE</scope>
    <source>
        <strain evidence="1">RS5133</strain>
    </source>
</reference>
<evidence type="ECO:0000313" key="1">
    <source>
        <dbReference type="EMBL" id="GMT27553.1"/>
    </source>
</evidence>
<proteinExistence type="predicted"/>
<dbReference type="AlphaFoldDB" id="A0AAV5WAY0"/>
<accession>A0AAV5WAY0</accession>
<gene>
    <name evidence="1" type="ORF">PFISCL1PPCAC_18850</name>
</gene>
<organism evidence="1 2">
    <name type="scientific">Pristionchus fissidentatus</name>
    <dbReference type="NCBI Taxonomy" id="1538716"/>
    <lineage>
        <taxon>Eukaryota</taxon>
        <taxon>Metazoa</taxon>
        <taxon>Ecdysozoa</taxon>
        <taxon>Nematoda</taxon>
        <taxon>Chromadorea</taxon>
        <taxon>Rhabditida</taxon>
        <taxon>Rhabditina</taxon>
        <taxon>Diplogasteromorpha</taxon>
        <taxon>Diplogasteroidea</taxon>
        <taxon>Neodiplogasteridae</taxon>
        <taxon>Pristionchus</taxon>
    </lineage>
</organism>
<protein>
    <submittedName>
        <fullName evidence="1">Uncharacterized protein</fullName>
    </submittedName>
</protein>